<evidence type="ECO:0000256" key="6">
    <source>
        <dbReference type="ARBA" id="ARBA00023136"/>
    </source>
</evidence>
<dbReference type="GO" id="GO:0005524">
    <property type="term" value="F:ATP binding"/>
    <property type="evidence" value="ECO:0007669"/>
    <property type="project" value="UniProtKB-KW"/>
</dbReference>
<evidence type="ECO:0000313" key="10">
    <source>
        <dbReference type="EMBL" id="GAA4794117.1"/>
    </source>
</evidence>
<dbReference type="InterPro" id="IPR039421">
    <property type="entry name" value="Type_1_exporter"/>
</dbReference>
<comment type="subcellular location">
    <subcellularLocation>
        <location evidence="1">Cell membrane</location>
        <topology evidence="1">Multi-pass membrane protein</topology>
    </subcellularLocation>
</comment>
<feature type="transmembrane region" description="Helical" evidence="7">
    <location>
        <begin position="144"/>
        <end position="162"/>
    </location>
</feature>
<organism evidence="10 11">
    <name type="scientific">Rothia endophytica</name>
    <dbReference type="NCBI Taxonomy" id="1324766"/>
    <lineage>
        <taxon>Bacteria</taxon>
        <taxon>Bacillati</taxon>
        <taxon>Actinomycetota</taxon>
        <taxon>Actinomycetes</taxon>
        <taxon>Micrococcales</taxon>
        <taxon>Micrococcaceae</taxon>
        <taxon>Rothia</taxon>
    </lineage>
</organism>
<evidence type="ECO:0000259" key="8">
    <source>
        <dbReference type="PROSITE" id="PS50893"/>
    </source>
</evidence>
<keyword evidence="6 7" id="KW-0472">Membrane</keyword>
<keyword evidence="2 7" id="KW-0812">Transmembrane</keyword>
<dbReference type="SMART" id="SM00382">
    <property type="entry name" value="AAA"/>
    <property type="match status" value="1"/>
</dbReference>
<reference evidence="11" key="1">
    <citation type="journal article" date="2019" name="Int. J. Syst. Evol. Microbiol.">
        <title>The Global Catalogue of Microorganisms (GCM) 10K type strain sequencing project: providing services to taxonomists for standard genome sequencing and annotation.</title>
        <authorList>
            <consortium name="The Broad Institute Genomics Platform"/>
            <consortium name="The Broad Institute Genome Sequencing Center for Infectious Disease"/>
            <person name="Wu L."/>
            <person name="Ma J."/>
        </authorList>
    </citation>
    <scope>NUCLEOTIDE SEQUENCE [LARGE SCALE GENOMIC DNA]</scope>
    <source>
        <strain evidence="11">JCM 18541</strain>
    </source>
</reference>
<keyword evidence="3" id="KW-0547">Nucleotide-binding</keyword>
<keyword evidence="11" id="KW-1185">Reference proteome</keyword>
<sequence length="589" mass="63024">MAQLLPVTPTGKTWALLWRSVKKTPWQFALLIMLFVASSLISLVMPLAVGLLIDRASTGQLTGFPWGFLGAIAAATIGGALLTRAWTFQGQRLGVRLNRDLGIDLVDASLSLDAQTVEDAGSGDLLSRLTDDIDSVRQVLAQGLPEFGFIVVMMLVTIGSIFTVNPYIGLVTVPMVVVMTVMLSIFLPRIGARIKQKTEAVSAFTVASTENIRGASTIEELGVQQARLRVQQDRAEDVYRIADRLVVIRSTYWALDGFNSYLPLVLSIMWGAVCVQNGWATWGDAATASILLFNMRINADIFTYWLDKLREMSVTMGRVFGVIDLAEHQARGRATRAEEASTQSAAVAALAEAAPSSSQNSVVSLRDVTYGYSAQNPVIRSISLELLPGETVALVGRSGSGKTTLARLIAGSLTADRGSVLVQGQPVGNGLYPTQVDQAGRPALLICTQEAHLFLGTVSENMLVAAPAASHQQQLNALEAVGADWVAHLPNGLETEIGGSAHELTRDQIQQLALARIVAANPHAVILDESTTQLDLADARESLRAVMQGRAVIIISHDARIASLADRAVLLEEGELVAEGSPAEIFARA</sequence>
<evidence type="ECO:0000313" key="11">
    <source>
        <dbReference type="Proteomes" id="UP001500187"/>
    </source>
</evidence>
<dbReference type="SUPFAM" id="SSF90123">
    <property type="entry name" value="ABC transporter transmembrane region"/>
    <property type="match status" value="1"/>
</dbReference>
<dbReference type="Pfam" id="PF00664">
    <property type="entry name" value="ABC_membrane"/>
    <property type="match status" value="1"/>
</dbReference>
<dbReference type="Pfam" id="PF00005">
    <property type="entry name" value="ABC_tran"/>
    <property type="match status" value="1"/>
</dbReference>
<name>A0ABP9BDL6_9MICC</name>
<evidence type="ECO:0000256" key="2">
    <source>
        <dbReference type="ARBA" id="ARBA00022692"/>
    </source>
</evidence>
<dbReference type="RefSeq" id="WP_345445449.1">
    <property type="nucleotide sequence ID" value="NZ_BAABKP010000001.1"/>
</dbReference>
<feature type="transmembrane region" description="Helical" evidence="7">
    <location>
        <begin position="258"/>
        <end position="279"/>
    </location>
</feature>
<dbReference type="EMBL" id="BAABKP010000001">
    <property type="protein sequence ID" value="GAA4794117.1"/>
    <property type="molecule type" value="Genomic_DNA"/>
</dbReference>
<evidence type="ECO:0000259" key="9">
    <source>
        <dbReference type="PROSITE" id="PS50929"/>
    </source>
</evidence>
<dbReference type="Gene3D" id="3.40.50.300">
    <property type="entry name" value="P-loop containing nucleotide triphosphate hydrolases"/>
    <property type="match status" value="1"/>
</dbReference>
<gene>
    <name evidence="10" type="ORF">GCM10023352_11180</name>
</gene>
<dbReference type="SUPFAM" id="SSF52540">
    <property type="entry name" value="P-loop containing nucleoside triphosphate hydrolases"/>
    <property type="match status" value="1"/>
</dbReference>
<evidence type="ECO:0000256" key="1">
    <source>
        <dbReference type="ARBA" id="ARBA00004651"/>
    </source>
</evidence>
<feature type="transmembrane region" description="Helical" evidence="7">
    <location>
        <begin position="28"/>
        <end position="53"/>
    </location>
</feature>
<feature type="domain" description="ABC transmembrane type-1" evidence="9">
    <location>
        <begin position="29"/>
        <end position="311"/>
    </location>
</feature>
<evidence type="ECO:0000256" key="3">
    <source>
        <dbReference type="ARBA" id="ARBA00022741"/>
    </source>
</evidence>
<proteinExistence type="predicted"/>
<dbReference type="InterPro" id="IPR027417">
    <property type="entry name" value="P-loop_NTPase"/>
</dbReference>
<dbReference type="InterPro" id="IPR003593">
    <property type="entry name" value="AAA+_ATPase"/>
</dbReference>
<dbReference type="InterPro" id="IPR003439">
    <property type="entry name" value="ABC_transporter-like_ATP-bd"/>
</dbReference>
<dbReference type="PROSITE" id="PS50893">
    <property type="entry name" value="ABC_TRANSPORTER_2"/>
    <property type="match status" value="1"/>
</dbReference>
<evidence type="ECO:0000256" key="4">
    <source>
        <dbReference type="ARBA" id="ARBA00022840"/>
    </source>
</evidence>
<dbReference type="PANTHER" id="PTHR43394">
    <property type="entry name" value="ATP-DEPENDENT PERMEASE MDL1, MITOCHONDRIAL"/>
    <property type="match status" value="1"/>
</dbReference>
<keyword evidence="4 10" id="KW-0067">ATP-binding</keyword>
<evidence type="ECO:0000256" key="7">
    <source>
        <dbReference type="SAM" id="Phobius"/>
    </source>
</evidence>
<dbReference type="PANTHER" id="PTHR43394:SF1">
    <property type="entry name" value="ATP-BINDING CASSETTE SUB-FAMILY B MEMBER 10, MITOCHONDRIAL"/>
    <property type="match status" value="1"/>
</dbReference>
<feature type="transmembrane region" description="Helical" evidence="7">
    <location>
        <begin position="168"/>
        <end position="187"/>
    </location>
</feature>
<dbReference type="InterPro" id="IPR011527">
    <property type="entry name" value="ABC1_TM_dom"/>
</dbReference>
<dbReference type="PROSITE" id="PS50929">
    <property type="entry name" value="ABC_TM1F"/>
    <property type="match status" value="1"/>
</dbReference>
<accession>A0ABP9BDL6</accession>
<dbReference type="Proteomes" id="UP001500187">
    <property type="component" value="Unassembled WGS sequence"/>
</dbReference>
<feature type="domain" description="ABC transporter" evidence="8">
    <location>
        <begin position="363"/>
        <end position="589"/>
    </location>
</feature>
<comment type="caution">
    <text evidence="10">The sequence shown here is derived from an EMBL/GenBank/DDBJ whole genome shotgun (WGS) entry which is preliminary data.</text>
</comment>
<evidence type="ECO:0000256" key="5">
    <source>
        <dbReference type="ARBA" id="ARBA00022989"/>
    </source>
</evidence>
<keyword evidence="5 7" id="KW-1133">Transmembrane helix</keyword>
<feature type="transmembrane region" description="Helical" evidence="7">
    <location>
        <begin position="65"/>
        <end position="86"/>
    </location>
</feature>
<dbReference type="Gene3D" id="1.20.1560.10">
    <property type="entry name" value="ABC transporter type 1, transmembrane domain"/>
    <property type="match status" value="1"/>
</dbReference>
<protein>
    <submittedName>
        <fullName evidence="10">ABC transporter ATP-binding protein</fullName>
    </submittedName>
</protein>
<dbReference type="InterPro" id="IPR036640">
    <property type="entry name" value="ABC1_TM_sf"/>
</dbReference>